<gene>
    <name evidence="2" type="ORF">AB5J51_33950</name>
</gene>
<dbReference type="InterPro" id="IPR039422">
    <property type="entry name" value="MarR/SlyA-like"/>
</dbReference>
<dbReference type="SUPFAM" id="SSF46785">
    <property type="entry name" value="Winged helix' DNA-binding domain"/>
    <property type="match status" value="1"/>
</dbReference>
<dbReference type="InterPro" id="IPR036390">
    <property type="entry name" value="WH_DNA-bd_sf"/>
</dbReference>
<dbReference type="InterPro" id="IPR000835">
    <property type="entry name" value="HTH_MarR-typ"/>
</dbReference>
<dbReference type="InterPro" id="IPR036388">
    <property type="entry name" value="WH-like_DNA-bd_sf"/>
</dbReference>
<proteinExistence type="predicted"/>
<dbReference type="SMART" id="SM00347">
    <property type="entry name" value="HTH_MARR"/>
    <property type="match status" value="1"/>
</dbReference>
<dbReference type="Pfam" id="PF01047">
    <property type="entry name" value="MarR"/>
    <property type="match status" value="1"/>
</dbReference>
<dbReference type="AlphaFoldDB" id="A0AB39YBQ1"/>
<reference evidence="2" key="1">
    <citation type="submission" date="2024-08" db="EMBL/GenBank/DDBJ databases">
        <authorList>
            <person name="Yu S.T."/>
        </authorList>
    </citation>
    <scope>NUCLEOTIDE SEQUENCE</scope>
    <source>
        <strain evidence="2">R33</strain>
    </source>
</reference>
<accession>A0AB39YBQ1</accession>
<dbReference type="PROSITE" id="PS50995">
    <property type="entry name" value="HTH_MARR_2"/>
    <property type="match status" value="1"/>
</dbReference>
<sequence length="162" mass="17564">MAETRWLDEREMRAWSGFLAASALVNRRLDQQLKDDSGLSHPQYEILVRLAAAPDRELRMTELANGLINSKSGLTYQVTQLEKAGLVRRRSCPSDVRGVFAVLTDAGSARLEAAAPGHVATVREALIDVLTPEQLEVLAEGLGEVSRRLREPGGPHGGQPGG</sequence>
<dbReference type="EMBL" id="CP165727">
    <property type="protein sequence ID" value="XDV67575.1"/>
    <property type="molecule type" value="Genomic_DNA"/>
</dbReference>
<dbReference type="PANTHER" id="PTHR33164:SF99">
    <property type="entry name" value="MARR FAMILY REGULATORY PROTEIN"/>
    <property type="match status" value="1"/>
</dbReference>
<dbReference type="GO" id="GO:0003700">
    <property type="term" value="F:DNA-binding transcription factor activity"/>
    <property type="evidence" value="ECO:0007669"/>
    <property type="project" value="InterPro"/>
</dbReference>
<evidence type="ECO:0000259" key="1">
    <source>
        <dbReference type="PROSITE" id="PS50995"/>
    </source>
</evidence>
<evidence type="ECO:0000313" key="2">
    <source>
        <dbReference type="EMBL" id="XDV67575.1"/>
    </source>
</evidence>
<feature type="domain" description="HTH marR-type" evidence="1">
    <location>
        <begin position="1"/>
        <end position="147"/>
    </location>
</feature>
<dbReference type="PANTHER" id="PTHR33164">
    <property type="entry name" value="TRANSCRIPTIONAL REGULATOR, MARR FAMILY"/>
    <property type="match status" value="1"/>
</dbReference>
<organism evidence="2">
    <name type="scientific">Streptomyces sp. R33</name>
    <dbReference type="NCBI Taxonomy" id="3238629"/>
    <lineage>
        <taxon>Bacteria</taxon>
        <taxon>Bacillati</taxon>
        <taxon>Actinomycetota</taxon>
        <taxon>Actinomycetes</taxon>
        <taxon>Kitasatosporales</taxon>
        <taxon>Streptomycetaceae</taxon>
        <taxon>Streptomyces</taxon>
    </lineage>
</organism>
<protein>
    <submittedName>
        <fullName evidence="2">MarR family winged helix-turn-helix transcriptional regulator</fullName>
    </submittedName>
</protein>
<name>A0AB39YBQ1_9ACTN</name>
<dbReference type="RefSeq" id="WP_053788569.1">
    <property type="nucleotide sequence ID" value="NZ_CP165727.1"/>
</dbReference>
<dbReference type="Gene3D" id="1.10.10.10">
    <property type="entry name" value="Winged helix-like DNA-binding domain superfamily/Winged helix DNA-binding domain"/>
    <property type="match status" value="1"/>
</dbReference>
<dbReference type="GO" id="GO:0006950">
    <property type="term" value="P:response to stress"/>
    <property type="evidence" value="ECO:0007669"/>
    <property type="project" value="TreeGrafter"/>
</dbReference>